<reference evidence="1 2" key="1">
    <citation type="submission" date="2021-06" db="EMBL/GenBank/DDBJ databases">
        <title>Caerostris darwini draft genome.</title>
        <authorList>
            <person name="Kono N."/>
            <person name="Arakawa K."/>
        </authorList>
    </citation>
    <scope>NUCLEOTIDE SEQUENCE [LARGE SCALE GENOMIC DNA]</scope>
</reference>
<keyword evidence="2" id="KW-1185">Reference proteome</keyword>
<dbReference type="Proteomes" id="UP001054837">
    <property type="component" value="Unassembled WGS sequence"/>
</dbReference>
<evidence type="ECO:0000313" key="1">
    <source>
        <dbReference type="EMBL" id="GIY07434.1"/>
    </source>
</evidence>
<comment type="caution">
    <text evidence="1">The sequence shown here is derived from an EMBL/GenBank/DDBJ whole genome shotgun (WGS) entry which is preliminary data.</text>
</comment>
<accession>A0AAV4QGM1</accession>
<dbReference type="AlphaFoldDB" id="A0AAV4QGM1"/>
<proteinExistence type="predicted"/>
<evidence type="ECO:0000313" key="2">
    <source>
        <dbReference type="Proteomes" id="UP001054837"/>
    </source>
</evidence>
<dbReference type="EMBL" id="BPLQ01004340">
    <property type="protein sequence ID" value="GIY07434.1"/>
    <property type="molecule type" value="Genomic_DNA"/>
</dbReference>
<name>A0AAV4QGM1_9ARAC</name>
<protein>
    <submittedName>
        <fullName evidence="1">Uncharacterized protein</fullName>
    </submittedName>
</protein>
<organism evidence="1 2">
    <name type="scientific">Caerostris darwini</name>
    <dbReference type="NCBI Taxonomy" id="1538125"/>
    <lineage>
        <taxon>Eukaryota</taxon>
        <taxon>Metazoa</taxon>
        <taxon>Ecdysozoa</taxon>
        <taxon>Arthropoda</taxon>
        <taxon>Chelicerata</taxon>
        <taxon>Arachnida</taxon>
        <taxon>Araneae</taxon>
        <taxon>Araneomorphae</taxon>
        <taxon>Entelegynae</taxon>
        <taxon>Araneoidea</taxon>
        <taxon>Araneidae</taxon>
        <taxon>Caerostris</taxon>
    </lineage>
</organism>
<gene>
    <name evidence="1" type="ORF">CDAR_86211</name>
</gene>
<sequence>MVLLSIQNTNTDYKAVRVSPENSLKAIFSFLFLYKVSLLFNKMFANPENQPLAAKPWAESAEQERKLDTELEKSFLFGQKKLKADWREKTSQIHFRRENGGGKRVTERTCRKWVPISKVTQLKK</sequence>